<dbReference type="EMBL" id="JBIUGF010000023">
    <property type="protein sequence ID" value="MFJ1338391.1"/>
    <property type="molecule type" value="Genomic_DNA"/>
</dbReference>
<evidence type="ECO:0000313" key="1">
    <source>
        <dbReference type="EMBL" id="MFJ1338391.1"/>
    </source>
</evidence>
<evidence type="ECO:0000313" key="2">
    <source>
        <dbReference type="Proteomes" id="UP001615411"/>
    </source>
</evidence>
<comment type="caution">
    <text evidence="1">The sequence shown here is derived from an EMBL/GenBank/DDBJ whole genome shotgun (WGS) entry which is preliminary data.</text>
</comment>
<name>A0ACC7LV65_9PSED</name>
<gene>
    <name evidence="1" type="ORF">ACIKP7_09680</name>
</gene>
<proteinExistence type="predicted"/>
<accession>A0ACC7LV65</accession>
<organism evidence="1 2">
    <name type="scientific">Pseudomonas caricapapayae</name>
    <dbReference type="NCBI Taxonomy" id="46678"/>
    <lineage>
        <taxon>Bacteria</taxon>
        <taxon>Pseudomonadati</taxon>
        <taxon>Pseudomonadota</taxon>
        <taxon>Gammaproteobacteria</taxon>
        <taxon>Pseudomonadales</taxon>
        <taxon>Pseudomonadaceae</taxon>
        <taxon>Pseudomonas</taxon>
    </lineage>
</organism>
<reference evidence="1" key="1">
    <citation type="submission" date="2024-10" db="EMBL/GenBank/DDBJ databases">
        <title>Aeromonas and Pseudomonas from the Cagarras Archipelago, Rio de Janeiro, Brazil.</title>
        <authorList>
            <person name="Canellas A.L.B."/>
            <person name="Laport M.S."/>
        </authorList>
    </citation>
    <scope>NUCLEOTIDE SEQUENCE</scope>
    <source>
        <strain evidence="1">ACP-7</strain>
    </source>
</reference>
<keyword evidence="2" id="KW-1185">Reference proteome</keyword>
<sequence>MAPINSTAAVLAVPSPAPIHLQGRFGNWRRNLQKLAWRPGLILAAVFVVLLVLAALQPGWLVSADPLEASARQAFQPPNSLHWLGTDENGRDILARLVHAVRPSLVLGLSATALGLLLGTVLGLAAGLGPRFVDAAVMRLVDVLLAFPDLLLALVIITFFGQGALNTIIAVGIASVPRYARLVRAQTLVVRGAGYVEAATTLGLPRRQVIWRHVLPNAIKPILILATIGIGSTIVAGAALSFLGFGAPPPEPEWGGMLAIGRNYLANAWWLVAWPALAITLTVVSITAIGRELLRRNEGKHL</sequence>
<dbReference type="Proteomes" id="UP001615411">
    <property type="component" value="Unassembled WGS sequence"/>
</dbReference>
<protein>
    <submittedName>
        <fullName evidence="1">ABC transporter permease</fullName>
    </submittedName>
</protein>